<evidence type="ECO:0000259" key="10">
    <source>
        <dbReference type="PROSITE" id="PS50405"/>
    </source>
</evidence>
<evidence type="ECO:0000256" key="4">
    <source>
        <dbReference type="ARBA" id="ARBA00011738"/>
    </source>
</evidence>
<evidence type="ECO:0000256" key="1">
    <source>
        <dbReference type="ARBA" id="ARBA00002446"/>
    </source>
</evidence>
<comment type="catalytic activity">
    <reaction evidence="7">
        <text>RX + glutathione = an S-substituted glutathione + a halide anion + H(+)</text>
        <dbReference type="Rhea" id="RHEA:16437"/>
        <dbReference type="ChEBI" id="CHEBI:15378"/>
        <dbReference type="ChEBI" id="CHEBI:16042"/>
        <dbReference type="ChEBI" id="CHEBI:17792"/>
        <dbReference type="ChEBI" id="CHEBI:57925"/>
        <dbReference type="ChEBI" id="CHEBI:90779"/>
        <dbReference type="EC" id="2.5.1.18"/>
    </reaction>
</comment>
<dbReference type="SFLD" id="SFLDS00019">
    <property type="entry name" value="Glutathione_Transferase_(cytos"/>
    <property type="match status" value="1"/>
</dbReference>
<feature type="domain" description="GST N-terminal" evidence="9">
    <location>
        <begin position="1"/>
        <end position="88"/>
    </location>
</feature>
<evidence type="ECO:0000313" key="11">
    <source>
        <dbReference type="EMBL" id="KAK2145769.1"/>
    </source>
</evidence>
<evidence type="ECO:0000256" key="2">
    <source>
        <dbReference type="ARBA" id="ARBA00003701"/>
    </source>
</evidence>
<dbReference type="SFLD" id="SFLDG00363">
    <property type="entry name" value="AMPS_(cytGST):_Alpha-__Mu-__Pi"/>
    <property type="match status" value="1"/>
</dbReference>
<dbReference type="AlphaFoldDB" id="A0AAD9J397"/>
<dbReference type="Pfam" id="PF14497">
    <property type="entry name" value="GST_C_3"/>
    <property type="match status" value="1"/>
</dbReference>
<evidence type="ECO:0000256" key="5">
    <source>
        <dbReference type="ARBA" id="ARBA00012452"/>
    </source>
</evidence>
<accession>A0AAD9J397</accession>
<dbReference type="InterPro" id="IPR004046">
    <property type="entry name" value="GST_C"/>
</dbReference>
<dbReference type="InterPro" id="IPR036282">
    <property type="entry name" value="Glutathione-S-Trfase_C_sf"/>
</dbReference>
<organism evidence="11 12">
    <name type="scientific">Paralvinella palmiformis</name>
    <dbReference type="NCBI Taxonomy" id="53620"/>
    <lineage>
        <taxon>Eukaryota</taxon>
        <taxon>Metazoa</taxon>
        <taxon>Spiralia</taxon>
        <taxon>Lophotrochozoa</taxon>
        <taxon>Annelida</taxon>
        <taxon>Polychaeta</taxon>
        <taxon>Sedentaria</taxon>
        <taxon>Canalipalpata</taxon>
        <taxon>Terebellida</taxon>
        <taxon>Terebelliformia</taxon>
        <taxon>Alvinellidae</taxon>
        <taxon>Paralvinella</taxon>
    </lineage>
</organism>
<dbReference type="InterPro" id="IPR036249">
    <property type="entry name" value="Thioredoxin-like_sf"/>
</dbReference>
<dbReference type="InterPro" id="IPR010987">
    <property type="entry name" value="Glutathione-S-Trfase_C-like"/>
</dbReference>
<gene>
    <name evidence="11" type="ORF">LSH36_659g02031</name>
</gene>
<comment type="function">
    <text evidence="1">GST isoenzymes appear to play a central role in the parasite detoxification system. Other functions are also suspected including a role in increasing the solubility of haematin in the parasite gut.</text>
</comment>
<evidence type="ECO:0000313" key="12">
    <source>
        <dbReference type="Proteomes" id="UP001208570"/>
    </source>
</evidence>
<dbReference type="PROSITE" id="PS50405">
    <property type="entry name" value="GST_CTER"/>
    <property type="match status" value="1"/>
</dbReference>
<evidence type="ECO:0000256" key="7">
    <source>
        <dbReference type="ARBA" id="ARBA00047960"/>
    </source>
</evidence>
<dbReference type="Pfam" id="PF02798">
    <property type="entry name" value="GST_N"/>
    <property type="match status" value="1"/>
</dbReference>
<comment type="similarity">
    <text evidence="3">Belongs to the GST superfamily. Mu family.</text>
</comment>
<proteinExistence type="inferred from homology"/>
<keyword evidence="6" id="KW-0808">Transferase</keyword>
<dbReference type="PANTHER" id="PTHR11571:SF222">
    <property type="entry name" value="GLUTATHIONE TRANSFERASE"/>
    <property type="match status" value="1"/>
</dbReference>
<dbReference type="FunFam" id="3.40.30.10:FF:000019">
    <property type="entry name" value="Glutathione S-transferase Mu"/>
    <property type="match status" value="1"/>
</dbReference>
<comment type="function">
    <text evidence="2">Conjugation of reduced glutathione to a wide number of exogenous and endogenous hydrophobic electrophiles.</text>
</comment>
<evidence type="ECO:0000259" key="9">
    <source>
        <dbReference type="PROSITE" id="PS50404"/>
    </source>
</evidence>
<dbReference type="SUPFAM" id="SSF52833">
    <property type="entry name" value="Thioredoxin-like"/>
    <property type="match status" value="1"/>
</dbReference>
<dbReference type="InterPro" id="IPR040079">
    <property type="entry name" value="Glutathione_S-Trfase"/>
</dbReference>
<evidence type="ECO:0000256" key="6">
    <source>
        <dbReference type="ARBA" id="ARBA00022679"/>
    </source>
</evidence>
<evidence type="ECO:0000256" key="8">
    <source>
        <dbReference type="ARBA" id="ARBA00081375"/>
    </source>
</evidence>
<dbReference type="SUPFAM" id="SSF47616">
    <property type="entry name" value="GST C-terminal domain-like"/>
    <property type="match status" value="1"/>
</dbReference>
<reference evidence="11" key="1">
    <citation type="journal article" date="2023" name="Mol. Biol. Evol.">
        <title>Third-Generation Sequencing Reveals the Adaptive Role of the Epigenome in Three Deep-Sea Polychaetes.</title>
        <authorList>
            <person name="Perez M."/>
            <person name="Aroh O."/>
            <person name="Sun Y."/>
            <person name="Lan Y."/>
            <person name="Juniper S.K."/>
            <person name="Young C.R."/>
            <person name="Angers B."/>
            <person name="Qian P.Y."/>
        </authorList>
    </citation>
    <scope>NUCLEOTIDE SEQUENCE</scope>
    <source>
        <strain evidence="11">P08H-3</strain>
    </source>
</reference>
<dbReference type="InterPro" id="IPR004045">
    <property type="entry name" value="Glutathione_S-Trfase_N"/>
</dbReference>
<comment type="subunit">
    <text evidence="4">Homodimer.</text>
</comment>
<dbReference type="PANTHER" id="PTHR11571">
    <property type="entry name" value="GLUTATHIONE S-TRANSFERASE"/>
    <property type="match status" value="1"/>
</dbReference>
<feature type="domain" description="GST C-terminal" evidence="10">
    <location>
        <begin position="90"/>
        <end position="208"/>
    </location>
</feature>
<evidence type="ECO:0000256" key="3">
    <source>
        <dbReference type="ARBA" id="ARBA00005861"/>
    </source>
</evidence>
<dbReference type="EC" id="2.5.1.18" evidence="5"/>
<dbReference type="PROSITE" id="PS50404">
    <property type="entry name" value="GST_NTER"/>
    <property type="match status" value="1"/>
</dbReference>
<dbReference type="PRINTS" id="PR01267">
    <property type="entry name" value="GSTRNSFRASEM"/>
</dbReference>
<sequence length="216" mass="25712">MQPVLGYWKIRGLAQPIRLLLEYRSIDFVDKYYEVGDAPDYSREVWFREKYSLGLDFPNLPYYIDGDIRLSQSNTILRYLARKYNLDGTTEAEKIRVDLAADELMDLRNNLVNLCYNKHFESLLPQYVKDVDDKLKLFDNFLGDRDWLAGETITSVDFVMYELLDQHRIMIPDCLKECSKLQRFIERFEALPVMKVYMHSDKFMKRPLNNKMASFK</sequence>
<comment type="caution">
    <text evidence="11">The sequence shown here is derived from an EMBL/GenBank/DDBJ whole genome shotgun (WGS) entry which is preliminary data.</text>
</comment>
<name>A0AAD9J397_9ANNE</name>
<dbReference type="Proteomes" id="UP001208570">
    <property type="component" value="Unassembled WGS sequence"/>
</dbReference>
<dbReference type="InterPro" id="IPR003081">
    <property type="entry name" value="GST_mu"/>
</dbReference>
<protein>
    <recommendedName>
        <fullName evidence="5">glutathione transferase</fullName>
        <ecNumber evidence="5">2.5.1.18</ecNumber>
    </recommendedName>
    <alternativeName>
        <fullName evidence="8">GST class-mu</fullName>
    </alternativeName>
</protein>
<dbReference type="CDD" id="cd03075">
    <property type="entry name" value="GST_N_Mu"/>
    <property type="match status" value="1"/>
</dbReference>
<dbReference type="Gene3D" id="3.40.30.10">
    <property type="entry name" value="Glutaredoxin"/>
    <property type="match status" value="1"/>
</dbReference>
<dbReference type="GO" id="GO:0006749">
    <property type="term" value="P:glutathione metabolic process"/>
    <property type="evidence" value="ECO:0007669"/>
    <property type="project" value="TreeGrafter"/>
</dbReference>
<dbReference type="FunFam" id="1.20.1050.10:FF:000003">
    <property type="entry name" value="Glutathione S-transferase 2"/>
    <property type="match status" value="1"/>
</dbReference>
<keyword evidence="12" id="KW-1185">Reference proteome</keyword>
<dbReference type="InterPro" id="IPR050213">
    <property type="entry name" value="GST_superfamily"/>
</dbReference>
<dbReference type="EMBL" id="JAODUP010000659">
    <property type="protein sequence ID" value="KAK2145769.1"/>
    <property type="molecule type" value="Genomic_DNA"/>
</dbReference>
<dbReference type="SFLD" id="SFLDG01205">
    <property type="entry name" value="AMPS.1"/>
    <property type="match status" value="1"/>
</dbReference>
<dbReference type="GO" id="GO:0004364">
    <property type="term" value="F:glutathione transferase activity"/>
    <property type="evidence" value="ECO:0007669"/>
    <property type="project" value="UniProtKB-EC"/>
</dbReference>
<dbReference type="Gene3D" id="1.20.1050.10">
    <property type="match status" value="1"/>
</dbReference>